<proteinExistence type="predicted"/>
<organism evidence="1 2">
    <name type="scientific">Microcella alkaliphila</name>
    <dbReference type="NCBI Taxonomy" id="279828"/>
    <lineage>
        <taxon>Bacteria</taxon>
        <taxon>Bacillati</taxon>
        <taxon>Actinomycetota</taxon>
        <taxon>Actinomycetes</taxon>
        <taxon>Micrococcales</taxon>
        <taxon>Microbacteriaceae</taxon>
        <taxon>Microcella</taxon>
    </lineage>
</organism>
<protein>
    <recommendedName>
        <fullName evidence="3">Glycosyltransferase involved in cell wall biosynthesis</fullName>
    </recommendedName>
</protein>
<evidence type="ECO:0000313" key="1">
    <source>
        <dbReference type="EMBL" id="BAU33104.1"/>
    </source>
</evidence>
<sequence>MTVVGRFRERLRAAVDRLPEPVAVRLRPRRYRYDLSEVPPPPPRLDAPTRVTIGATNYAAQGYLLARALDRLDRVAAINVHQRPAGDTFGFPADISVSGDIVRLSSHWRRRQFAAIAEHYSHVIVESGRPIFGTLFDLDPAREIHALRQRGVAVAHLAHGSDLRSPRIHREFSRHSPFHDDDWETRDALQQGADRYARLLAETGGPVFVTTPDLLRDHPDARWLPVMVEPERWVASEPPLARRRPVVLHAPTNPRIKGTALIEPVLHRMHADGLIDYRPVSGVPAAQMPDLVRSADIVIDQVRLGIYSVAAVEAMAAGRVVIAHLHDDVVAHVEGVTGERPPIVSCSPEQLGNRLDSLISDRDAARERASAGPAFVRHVHDGTLSAGVIHGDFLASAP</sequence>
<dbReference type="Proteomes" id="UP000218965">
    <property type="component" value="Chromosome"/>
</dbReference>
<gene>
    <name evidence="1" type="ORF">MalAC0309_2262</name>
</gene>
<accession>A0A0U5BBH9</accession>
<evidence type="ECO:0008006" key="3">
    <source>
        <dbReference type="Google" id="ProtNLM"/>
    </source>
</evidence>
<dbReference type="EMBL" id="AP017315">
    <property type="protein sequence ID" value="BAU33104.1"/>
    <property type="molecule type" value="Genomic_DNA"/>
</dbReference>
<dbReference type="AlphaFoldDB" id="A0A0U5BBH9"/>
<evidence type="ECO:0000313" key="2">
    <source>
        <dbReference type="Proteomes" id="UP000218965"/>
    </source>
</evidence>
<dbReference type="Gene3D" id="3.40.50.2000">
    <property type="entry name" value="Glycogen Phosphorylase B"/>
    <property type="match status" value="1"/>
</dbReference>
<name>A0A0U5BBH9_9MICO</name>
<reference evidence="1 2" key="2">
    <citation type="submission" date="2016-01" db="EMBL/GenBank/DDBJ databases">
        <title>Microcella alkaliphila JAM AC0309 whole genome shotgun sequence.</title>
        <authorList>
            <person name="Kurata A."/>
            <person name="Hirose Y."/>
            <person name="Kishimoto N."/>
            <person name="Kobayashi T."/>
        </authorList>
    </citation>
    <scope>NUCLEOTIDE SEQUENCE [LARGE SCALE GENOMIC DNA]</scope>
    <source>
        <strain evidence="1 2">JAM AC0309</strain>
    </source>
</reference>
<reference evidence="2" key="1">
    <citation type="submission" date="2015-12" db="EMBL/GenBank/DDBJ databases">
        <authorList>
            <person name="Shamseldin A."/>
            <person name="Moawad H."/>
            <person name="Abd El-Rahim W.M."/>
            <person name="Sadowsky M.J."/>
        </authorList>
    </citation>
    <scope>NUCLEOTIDE SEQUENCE [LARGE SCALE GENOMIC DNA]</scope>
    <source>
        <strain evidence="2">JAM AC0309</strain>
    </source>
</reference>
<dbReference type="SUPFAM" id="SSF53756">
    <property type="entry name" value="UDP-Glycosyltransferase/glycogen phosphorylase"/>
    <property type="match status" value="1"/>
</dbReference>
<dbReference type="KEGG" id="malk:MalAC0309_2262"/>